<evidence type="ECO:0000313" key="2">
    <source>
        <dbReference type="Proteomes" id="UP000001989"/>
    </source>
</evidence>
<reference evidence="1 2" key="1">
    <citation type="journal article" date="2010" name="J. Bacteriol.">
        <title>Genome sequence of the dioxin-mineralizing bacterium Sphingomonas wittichii RW1.</title>
        <authorList>
            <person name="Miller T.R."/>
            <person name="Delcher A.L."/>
            <person name="Salzberg S.L."/>
            <person name="Saunders E."/>
            <person name="Detter J.C."/>
            <person name="Halden R.U."/>
        </authorList>
    </citation>
    <scope>NUCLEOTIDE SEQUENCE [LARGE SCALE GENOMIC DNA]</scope>
    <source>
        <strain evidence="2">DSM 6014 / CCUG 31198 / JCM 15750 / NBRC 105917 / EY 4224 / RW1</strain>
    </source>
</reference>
<accession>A0A9J9HBT6</accession>
<dbReference type="EMBL" id="CP000699">
    <property type="protein sequence ID" value="ABQ68559.1"/>
    <property type="molecule type" value="Genomic_DNA"/>
</dbReference>
<evidence type="ECO:0000313" key="1">
    <source>
        <dbReference type="EMBL" id="ABQ68559.1"/>
    </source>
</evidence>
<dbReference type="Proteomes" id="UP000001989">
    <property type="component" value="Chromosome"/>
</dbReference>
<gene>
    <name evidence="1" type="ordered locus">Swit_2200</name>
</gene>
<keyword evidence="2" id="KW-1185">Reference proteome</keyword>
<organism evidence="1 2">
    <name type="scientific">Rhizorhabdus wittichii (strain DSM 6014 / CCUG 31198 / JCM 15750 / NBRC 105917 / EY 4224 / RW1)</name>
    <name type="common">Sphingomonas wittichii</name>
    <dbReference type="NCBI Taxonomy" id="392499"/>
    <lineage>
        <taxon>Bacteria</taxon>
        <taxon>Pseudomonadati</taxon>
        <taxon>Pseudomonadota</taxon>
        <taxon>Alphaproteobacteria</taxon>
        <taxon>Sphingomonadales</taxon>
        <taxon>Sphingomonadaceae</taxon>
        <taxon>Rhizorhabdus</taxon>
    </lineage>
</organism>
<proteinExistence type="predicted"/>
<name>A0A9J9HBT6_RHIWR</name>
<dbReference type="AlphaFoldDB" id="A0A9J9HBT6"/>
<protein>
    <submittedName>
        <fullName evidence="1">Uncharacterized protein</fullName>
    </submittedName>
</protein>
<sequence length="101" mass="11143">MSEHKADYVRGQAPLGAGNHHCHWTGCAAKVPPAMWGCRKHWYMLPADIRNRIWRTFRPGQEIAKTPSAEYVTAAREARDWIAANHPPQGAAADLFGGGHG</sequence>
<dbReference type="KEGG" id="swi:Swit_2200"/>
<dbReference type="OrthoDB" id="7595854at2"/>